<sequence>MSTEARVSVLMQTDWVEVTPETPMRRAAALLVEARAAAAAVVDDEGLLVGILSQKDCFRPALYASYYQEWKGNVAENMSRGAITCNAEDDLISAAEAFTNCPHRVFPVVEEGRVVGMLRRSDVLAALMDMG</sequence>
<dbReference type="PANTHER" id="PTHR43080:SF26">
    <property type="entry name" value="REGULATORY PROTEIN"/>
    <property type="match status" value="1"/>
</dbReference>
<evidence type="ECO:0000256" key="2">
    <source>
        <dbReference type="PROSITE-ProRule" id="PRU00703"/>
    </source>
</evidence>
<dbReference type="PROSITE" id="PS51371">
    <property type="entry name" value="CBS"/>
    <property type="match status" value="2"/>
</dbReference>
<proteinExistence type="predicted"/>
<evidence type="ECO:0000313" key="5">
    <source>
        <dbReference type="Proteomes" id="UP000193963"/>
    </source>
</evidence>
<dbReference type="SUPFAM" id="SSF54631">
    <property type="entry name" value="CBS-domain pair"/>
    <property type="match status" value="1"/>
</dbReference>
<feature type="domain" description="CBS" evidence="3">
    <location>
        <begin position="11"/>
        <end position="69"/>
    </location>
</feature>
<keyword evidence="1 2" id="KW-0129">CBS domain</keyword>
<organism evidence="4 5">
    <name type="scientific">Pseudooceanicola marinus</name>
    <dbReference type="NCBI Taxonomy" id="396013"/>
    <lineage>
        <taxon>Bacteria</taxon>
        <taxon>Pseudomonadati</taxon>
        <taxon>Pseudomonadota</taxon>
        <taxon>Alphaproteobacteria</taxon>
        <taxon>Rhodobacterales</taxon>
        <taxon>Paracoccaceae</taxon>
        <taxon>Pseudooceanicola</taxon>
    </lineage>
</organism>
<protein>
    <submittedName>
        <fullName evidence="4">Inosine 5-monophosphate dehydrogenase</fullName>
    </submittedName>
</protein>
<dbReference type="Gene3D" id="3.10.580.10">
    <property type="entry name" value="CBS-domain"/>
    <property type="match status" value="1"/>
</dbReference>
<evidence type="ECO:0000259" key="3">
    <source>
        <dbReference type="PROSITE" id="PS51371"/>
    </source>
</evidence>
<dbReference type="InterPro" id="IPR051257">
    <property type="entry name" value="Diverse_CBS-Domain"/>
</dbReference>
<dbReference type="OrthoDB" id="9783590at2"/>
<evidence type="ECO:0000256" key="1">
    <source>
        <dbReference type="ARBA" id="ARBA00023122"/>
    </source>
</evidence>
<dbReference type="InterPro" id="IPR046342">
    <property type="entry name" value="CBS_dom_sf"/>
</dbReference>
<gene>
    <name evidence="4" type="ORF">PSM7751_02249</name>
</gene>
<dbReference type="RefSeq" id="WP_085888301.1">
    <property type="nucleotide sequence ID" value="NZ_FWFN01000004.1"/>
</dbReference>
<evidence type="ECO:0000313" key="4">
    <source>
        <dbReference type="EMBL" id="SLN47608.1"/>
    </source>
</evidence>
<dbReference type="PANTHER" id="PTHR43080">
    <property type="entry name" value="CBS DOMAIN-CONTAINING PROTEIN CBSX3, MITOCHONDRIAL"/>
    <property type="match status" value="1"/>
</dbReference>
<accession>A0A1X6ZCG9</accession>
<keyword evidence="5" id="KW-1185">Reference proteome</keyword>
<dbReference type="SMART" id="SM00116">
    <property type="entry name" value="CBS"/>
    <property type="match status" value="2"/>
</dbReference>
<dbReference type="Pfam" id="PF00571">
    <property type="entry name" value="CBS"/>
    <property type="match status" value="2"/>
</dbReference>
<dbReference type="EMBL" id="FWFN01000004">
    <property type="protein sequence ID" value="SLN47608.1"/>
    <property type="molecule type" value="Genomic_DNA"/>
</dbReference>
<dbReference type="AlphaFoldDB" id="A0A1X6ZCG9"/>
<dbReference type="Proteomes" id="UP000193963">
    <property type="component" value="Unassembled WGS sequence"/>
</dbReference>
<reference evidence="4 5" key="1">
    <citation type="submission" date="2017-03" db="EMBL/GenBank/DDBJ databases">
        <authorList>
            <person name="Afonso C.L."/>
            <person name="Miller P.J."/>
            <person name="Scott M.A."/>
            <person name="Spackman E."/>
            <person name="Goraichik I."/>
            <person name="Dimitrov K.M."/>
            <person name="Suarez D.L."/>
            <person name="Swayne D.E."/>
        </authorList>
    </citation>
    <scope>NUCLEOTIDE SEQUENCE [LARGE SCALE GENOMIC DNA]</scope>
    <source>
        <strain evidence="4 5">CECT 7751</strain>
    </source>
</reference>
<feature type="domain" description="CBS" evidence="3">
    <location>
        <begin position="78"/>
        <end position="131"/>
    </location>
</feature>
<name>A0A1X6ZCG9_9RHOB</name>
<dbReference type="InterPro" id="IPR000644">
    <property type="entry name" value="CBS_dom"/>
</dbReference>